<feature type="domain" description="PRD" evidence="3">
    <location>
        <begin position="288"/>
        <end position="394"/>
    </location>
</feature>
<dbReference type="PANTHER" id="PTHR30185">
    <property type="entry name" value="CRYPTIC BETA-GLUCOSIDE BGL OPERON ANTITERMINATOR"/>
    <property type="match status" value="1"/>
</dbReference>
<dbReference type="Proteomes" id="UP000297851">
    <property type="component" value="Unassembled WGS sequence"/>
</dbReference>
<sequence>MSDKQTRMLDFLSQTPAWVTAGELADLLGVTPRTVRSYVTNLKLAAGPLEIIESGPAGYRLDLEAFAVFRARGRIHSDEAETPTDRLYALVRRLTESHEGLDVYALSAELFVSDSTIDSDLTKVRQLLPATGLTLTRHGSVVTLAGSETDRRRLLSRLFREESSRGLLELEAIQREFASESLGEFKTDLIAMLDSQGYFVNEYGTNDVLLHVAIAIDRVTRRTFPVVAETAASVGSPDAMTLALSGLIVRHFHVELGVGDLDYIALLLKTRVITPGQDQPAQVLIESFVRPEDLDAVRRIVGQAGDEFLLDLAEENFIVRLTLHVRNLINRATDRSYSHNPLTRSIKTSYPMIYEVAVYIASQLQRQEQIVINDDEIAYIAMHVGAHLQQQSRREDLVTCALICPNYYDMHVLLRERIERVLGDELEVVSVVTRSDVDWKALDAKLVLSTIEPQSPAEAVIVIQPFLTEADIDRVRKAASRIRRLRRRAALKDELLQFFDESLFAHNFHAADETAMIRALGERMIAHGDIDESYIDGAIERELMSSTAFTDNVAVPHSMSMTAIRTSIAVVINDTPMAWGENRVNVVAMVAFSAAGRKSFQTVFDQFVEVFSDRADVQRLVKRSVDFASFIDELVHLMDQ</sequence>
<dbReference type="Gene3D" id="3.40.930.10">
    <property type="entry name" value="Mannitol-specific EII, Chain A"/>
    <property type="match status" value="1"/>
</dbReference>
<dbReference type="InterPro" id="IPR013196">
    <property type="entry name" value="HTH_11"/>
</dbReference>
<accession>A0ABY2JDZ7</accession>
<evidence type="ECO:0000313" key="5">
    <source>
        <dbReference type="Proteomes" id="UP000297851"/>
    </source>
</evidence>
<gene>
    <name evidence="4" type="ORF">E3T25_07065</name>
</gene>
<dbReference type="SUPFAM" id="SSF55804">
    <property type="entry name" value="Phoshotransferase/anion transport protein"/>
    <property type="match status" value="1"/>
</dbReference>
<dbReference type="InterPro" id="IPR036388">
    <property type="entry name" value="WH-like_DNA-bd_sf"/>
</dbReference>
<dbReference type="Pfam" id="PF00874">
    <property type="entry name" value="PRD"/>
    <property type="match status" value="1"/>
</dbReference>
<name>A0ABY2JDZ7_9MICO</name>
<dbReference type="InterPro" id="IPR050661">
    <property type="entry name" value="BglG_antiterminators"/>
</dbReference>
<feature type="domain" description="PTS EIIA type-2" evidence="2">
    <location>
        <begin position="497"/>
        <end position="640"/>
    </location>
</feature>
<dbReference type="InterPro" id="IPR011608">
    <property type="entry name" value="PRD"/>
</dbReference>
<dbReference type="EMBL" id="SOGO01000021">
    <property type="protein sequence ID" value="TFD03366.1"/>
    <property type="molecule type" value="Genomic_DNA"/>
</dbReference>
<dbReference type="Pfam" id="PF08279">
    <property type="entry name" value="HTH_11"/>
    <property type="match status" value="1"/>
</dbReference>
<dbReference type="PANTHER" id="PTHR30185:SF12">
    <property type="entry name" value="TRANSCRIPTIONAL REGULATOR MANR"/>
    <property type="match status" value="1"/>
</dbReference>
<protein>
    <submittedName>
        <fullName evidence="4">Transcription antiterminator</fullName>
    </submittedName>
</protein>
<keyword evidence="1" id="KW-0677">Repeat</keyword>
<comment type="caution">
    <text evidence="4">The sequence shown here is derived from an EMBL/GenBank/DDBJ whole genome shotgun (WGS) entry which is preliminary data.</text>
</comment>
<evidence type="ECO:0000259" key="2">
    <source>
        <dbReference type="PROSITE" id="PS51094"/>
    </source>
</evidence>
<keyword evidence="5" id="KW-1185">Reference proteome</keyword>
<dbReference type="Gene3D" id="1.10.10.10">
    <property type="entry name" value="Winged helix-like DNA-binding domain superfamily/Winged helix DNA-binding domain"/>
    <property type="match status" value="1"/>
</dbReference>
<dbReference type="SUPFAM" id="SSF63520">
    <property type="entry name" value="PTS-regulatory domain, PRD"/>
    <property type="match status" value="1"/>
</dbReference>
<evidence type="ECO:0000313" key="4">
    <source>
        <dbReference type="EMBL" id="TFD03366.1"/>
    </source>
</evidence>
<dbReference type="InterPro" id="IPR016152">
    <property type="entry name" value="PTrfase/Anion_transptr"/>
</dbReference>
<evidence type="ECO:0000256" key="1">
    <source>
        <dbReference type="ARBA" id="ARBA00022737"/>
    </source>
</evidence>
<dbReference type="PROSITE" id="PS51094">
    <property type="entry name" value="PTS_EIIA_TYPE_2"/>
    <property type="match status" value="1"/>
</dbReference>
<reference evidence="4 5" key="1">
    <citation type="submission" date="2019-03" db="EMBL/GenBank/DDBJ databases">
        <title>Genomics of glacier-inhabiting Cryobacterium strains.</title>
        <authorList>
            <person name="Liu Q."/>
            <person name="Xin Y.-H."/>
        </authorList>
    </citation>
    <scope>NUCLEOTIDE SEQUENCE [LARGE SCALE GENOMIC DNA]</scope>
    <source>
        <strain evidence="4 5">TMT2-16</strain>
    </source>
</reference>
<dbReference type="Pfam" id="PF00359">
    <property type="entry name" value="PTS_EIIA_2"/>
    <property type="match status" value="1"/>
</dbReference>
<dbReference type="CDD" id="cd05568">
    <property type="entry name" value="PTS_IIB_bgl_like"/>
    <property type="match status" value="1"/>
</dbReference>
<dbReference type="InterPro" id="IPR036634">
    <property type="entry name" value="PRD_sf"/>
</dbReference>
<organism evidence="4 5">
    <name type="scientific">Cryobacterium sandaracinum</name>
    <dbReference type="NCBI Taxonomy" id="1259247"/>
    <lineage>
        <taxon>Bacteria</taxon>
        <taxon>Bacillati</taxon>
        <taxon>Actinomycetota</taxon>
        <taxon>Actinomycetes</taxon>
        <taxon>Micrococcales</taxon>
        <taxon>Microbacteriaceae</taxon>
        <taxon>Cryobacterium</taxon>
    </lineage>
</organism>
<dbReference type="RefSeq" id="WP_134373328.1">
    <property type="nucleotide sequence ID" value="NZ_SOGO01000021.1"/>
</dbReference>
<proteinExistence type="predicted"/>
<dbReference type="InterPro" id="IPR002178">
    <property type="entry name" value="PTS_EIIA_type-2_dom"/>
</dbReference>
<dbReference type="Gene3D" id="1.10.1790.10">
    <property type="entry name" value="PRD domain"/>
    <property type="match status" value="1"/>
</dbReference>
<evidence type="ECO:0000259" key="3">
    <source>
        <dbReference type="PROSITE" id="PS51372"/>
    </source>
</evidence>
<dbReference type="PROSITE" id="PS51372">
    <property type="entry name" value="PRD_2"/>
    <property type="match status" value="1"/>
</dbReference>